<comment type="caution">
    <text evidence="2">The sequence shown here is derived from an EMBL/GenBank/DDBJ whole genome shotgun (WGS) entry which is preliminary data.</text>
</comment>
<evidence type="ECO:0000313" key="3">
    <source>
        <dbReference type="Proteomes" id="UP001301769"/>
    </source>
</evidence>
<dbReference type="EMBL" id="MU858191">
    <property type="protein sequence ID" value="KAK4209885.1"/>
    <property type="molecule type" value="Genomic_DNA"/>
</dbReference>
<accession>A0AAN6Y272</accession>
<sequence>MIPTAARFFQLLPFSEKIYPIARRLNLGLPWSARQIKRLNTRDFPIVVKISEQHLVYEQHMKYLSGPEHPLTAKFLSFYTSKPLQPLILSVYAFGSTGNVKVVVKNRAATRIRRAFCVALNKNGYSWLGVGISRELNTKGKQLYGTVNLAGQDPQRILLLEFPKLVDYFAQHIKDNIAPKLSINVTGDSAGQPQEESDTLEPGILDVDRKV</sequence>
<evidence type="ECO:0000313" key="2">
    <source>
        <dbReference type="EMBL" id="KAK4209885.1"/>
    </source>
</evidence>
<reference evidence="2" key="2">
    <citation type="submission" date="2023-05" db="EMBL/GenBank/DDBJ databases">
        <authorList>
            <consortium name="Lawrence Berkeley National Laboratory"/>
            <person name="Steindorff A."/>
            <person name="Hensen N."/>
            <person name="Bonometti L."/>
            <person name="Westerberg I."/>
            <person name="Brannstrom I.O."/>
            <person name="Guillou S."/>
            <person name="Cros-Aarteil S."/>
            <person name="Calhoun S."/>
            <person name="Haridas S."/>
            <person name="Kuo A."/>
            <person name="Mondo S."/>
            <person name="Pangilinan J."/>
            <person name="Riley R."/>
            <person name="Labutti K."/>
            <person name="Andreopoulos B."/>
            <person name="Lipzen A."/>
            <person name="Chen C."/>
            <person name="Yanf M."/>
            <person name="Daum C."/>
            <person name="Ng V."/>
            <person name="Clum A."/>
            <person name="Ohm R."/>
            <person name="Martin F."/>
            <person name="Silar P."/>
            <person name="Natvig D."/>
            <person name="Lalanne C."/>
            <person name="Gautier V."/>
            <person name="Ament-Velasquez S.L."/>
            <person name="Kruys A."/>
            <person name="Hutchinson M.I."/>
            <person name="Powell A.J."/>
            <person name="Barry K."/>
            <person name="Miller A.N."/>
            <person name="Grigoriev I.V."/>
            <person name="Debuchy R."/>
            <person name="Gladieux P."/>
            <person name="Thoren M.H."/>
            <person name="Johannesson H."/>
        </authorList>
    </citation>
    <scope>NUCLEOTIDE SEQUENCE</scope>
    <source>
        <strain evidence="2">PSN293</strain>
    </source>
</reference>
<keyword evidence="3" id="KW-1185">Reference proteome</keyword>
<name>A0AAN6Y272_9PEZI</name>
<reference evidence="2" key="1">
    <citation type="journal article" date="2023" name="Mol. Phylogenet. Evol.">
        <title>Genome-scale phylogeny and comparative genomics of the fungal order Sordariales.</title>
        <authorList>
            <person name="Hensen N."/>
            <person name="Bonometti L."/>
            <person name="Westerberg I."/>
            <person name="Brannstrom I.O."/>
            <person name="Guillou S."/>
            <person name="Cros-Aarteil S."/>
            <person name="Calhoun S."/>
            <person name="Haridas S."/>
            <person name="Kuo A."/>
            <person name="Mondo S."/>
            <person name="Pangilinan J."/>
            <person name="Riley R."/>
            <person name="LaButti K."/>
            <person name="Andreopoulos B."/>
            <person name="Lipzen A."/>
            <person name="Chen C."/>
            <person name="Yan M."/>
            <person name="Daum C."/>
            <person name="Ng V."/>
            <person name="Clum A."/>
            <person name="Steindorff A."/>
            <person name="Ohm R.A."/>
            <person name="Martin F."/>
            <person name="Silar P."/>
            <person name="Natvig D.O."/>
            <person name="Lalanne C."/>
            <person name="Gautier V."/>
            <person name="Ament-Velasquez S.L."/>
            <person name="Kruys A."/>
            <person name="Hutchinson M.I."/>
            <person name="Powell A.J."/>
            <person name="Barry K."/>
            <person name="Miller A.N."/>
            <person name="Grigoriev I.V."/>
            <person name="Debuchy R."/>
            <person name="Gladieux P."/>
            <person name="Hiltunen Thoren M."/>
            <person name="Johannesson H."/>
        </authorList>
    </citation>
    <scope>NUCLEOTIDE SEQUENCE</scope>
    <source>
        <strain evidence="2">PSN293</strain>
    </source>
</reference>
<feature type="region of interest" description="Disordered" evidence="1">
    <location>
        <begin position="188"/>
        <end position="211"/>
    </location>
</feature>
<dbReference type="AlphaFoldDB" id="A0AAN6Y272"/>
<protein>
    <submittedName>
        <fullName evidence="2">Uncharacterized protein</fullName>
    </submittedName>
</protein>
<dbReference type="Proteomes" id="UP001301769">
    <property type="component" value="Unassembled WGS sequence"/>
</dbReference>
<proteinExistence type="predicted"/>
<gene>
    <name evidence="2" type="ORF">QBC37DRAFT_429694</name>
</gene>
<organism evidence="2 3">
    <name type="scientific">Rhypophila decipiens</name>
    <dbReference type="NCBI Taxonomy" id="261697"/>
    <lineage>
        <taxon>Eukaryota</taxon>
        <taxon>Fungi</taxon>
        <taxon>Dikarya</taxon>
        <taxon>Ascomycota</taxon>
        <taxon>Pezizomycotina</taxon>
        <taxon>Sordariomycetes</taxon>
        <taxon>Sordariomycetidae</taxon>
        <taxon>Sordariales</taxon>
        <taxon>Naviculisporaceae</taxon>
        <taxon>Rhypophila</taxon>
    </lineage>
</organism>
<evidence type="ECO:0000256" key="1">
    <source>
        <dbReference type="SAM" id="MobiDB-lite"/>
    </source>
</evidence>